<feature type="transmembrane region" description="Helical" evidence="9">
    <location>
        <begin position="328"/>
        <end position="346"/>
    </location>
</feature>
<protein>
    <submittedName>
        <fullName evidence="11">Putative sugar transporter protein</fullName>
    </submittedName>
</protein>
<dbReference type="SUPFAM" id="SSF103473">
    <property type="entry name" value="MFS general substrate transporter"/>
    <property type="match status" value="1"/>
</dbReference>
<comment type="similarity">
    <text evidence="2 7">Belongs to the major facilitator superfamily. Sugar transporter (TC 2.A.1.1) family.</text>
</comment>
<evidence type="ECO:0000259" key="10">
    <source>
        <dbReference type="PROSITE" id="PS50850"/>
    </source>
</evidence>
<accession>R8BIW4</accession>
<dbReference type="OrthoDB" id="4142200at2759"/>
<evidence type="ECO:0000256" key="9">
    <source>
        <dbReference type="SAM" id="Phobius"/>
    </source>
</evidence>
<feature type="transmembrane region" description="Helical" evidence="9">
    <location>
        <begin position="185"/>
        <end position="207"/>
    </location>
</feature>
<feature type="transmembrane region" description="Helical" evidence="9">
    <location>
        <begin position="34"/>
        <end position="54"/>
    </location>
</feature>
<dbReference type="InterPro" id="IPR050360">
    <property type="entry name" value="MFS_Sugar_Transporters"/>
</dbReference>
<dbReference type="InterPro" id="IPR003663">
    <property type="entry name" value="Sugar/inositol_transpt"/>
</dbReference>
<evidence type="ECO:0000256" key="1">
    <source>
        <dbReference type="ARBA" id="ARBA00004141"/>
    </source>
</evidence>
<keyword evidence="12" id="KW-1185">Reference proteome</keyword>
<keyword evidence="11" id="KW-0762">Sugar transport</keyword>
<dbReference type="eggNOG" id="KOG0254">
    <property type="taxonomic scope" value="Eukaryota"/>
</dbReference>
<dbReference type="PROSITE" id="PS50850">
    <property type="entry name" value="MFS"/>
    <property type="match status" value="1"/>
</dbReference>
<reference evidence="12" key="1">
    <citation type="journal article" date="2013" name="Genome Announc.">
        <title>Draft genome sequence of the ascomycete Phaeoacremonium aleophilum strain UCR-PA7, a causal agent of the esca disease complex in grapevines.</title>
        <authorList>
            <person name="Blanco-Ulate B."/>
            <person name="Rolshausen P."/>
            <person name="Cantu D."/>
        </authorList>
    </citation>
    <scope>NUCLEOTIDE SEQUENCE [LARGE SCALE GENOMIC DNA]</scope>
    <source>
        <strain evidence="12">UCR-PA7</strain>
    </source>
</reference>
<sequence length="411" mass="45143">MLITVGITSSQVCVFLAELAPSRIRGRVVGIQQWAIEWGILIMYLISYGCSVGVKGPSAFRIAWGLQGVPGFVLLGALFFFPESPRWLASKDRWEECLDTLAHLHANGDRESPVVLAELEEVKEAARIAAESKHVGVLGLFGPKMWKRTLCGVSVQIWQQLLGGNVMLYYLVYIFNMAGLGGNTALTSAIIQYVIFVVTTGGILPIIDRLGRRYLLISGAIICCILHFISGALMASYGHHVDSVDGNDILKWEISGAPAKGVIAIAYIFVGVYGLTWAPAAWIYASEVFPLKYRAKGVGLSAAGNWIFNLALAFFVPPAFTNIQWKTYMIFGTFCAAMTVHVFFLYPETAKKSLEEIDLLFEDNVPAWRSKSFGGTFQDRVEEAKHRKMGDGLADEKPAHDAGNVAHREAV</sequence>
<feature type="region of interest" description="Disordered" evidence="8">
    <location>
        <begin position="388"/>
        <end position="411"/>
    </location>
</feature>
<feature type="domain" description="Major facilitator superfamily (MFS) profile" evidence="10">
    <location>
        <begin position="1"/>
        <end position="350"/>
    </location>
</feature>
<evidence type="ECO:0000256" key="5">
    <source>
        <dbReference type="ARBA" id="ARBA00022989"/>
    </source>
</evidence>
<evidence type="ECO:0000256" key="6">
    <source>
        <dbReference type="ARBA" id="ARBA00023136"/>
    </source>
</evidence>
<dbReference type="PROSITE" id="PS00216">
    <property type="entry name" value="SUGAR_TRANSPORT_1"/>
    <property type="match status" value="1"/>
</dbReference>
<evidence type="ECO:0000256" key="2">
    <source>
        <dbReference type="ARBA" id="ARBA00010992"/>
    </source>
</evidence>
<evidence type="ECO:0000313" key="11">
    <source>
        <dbReference type="EMBL" id="EON99224.1"/>
    </source>
</evidence>
<dbReference type="PANTHER" id="PTHR48022:SF54">
    <property type="entry name" value="GLUCOSE TRANSPORTER, PUTATIVE (AFU_ORTHOLOGUE AFUA_8G00890)-RELATED"/>
    <property type="match status" value="1"/>
</dbReference>
<evidence type="ECO:0000256" key="3">
    <source>
        <dbReference type="ARBA" id="ARBA00022448"/>
    </source>
</evidence>
<keyword evidence="6 9" id="KW-0472">Membrane</keyword>
<dbReference type="GeneID" id="19325764"/>
<dbReference type="InterPro" id="IPR005828">
    <property type="entry name" value="MFS_sugar_transport-like"/>
</dbReference>
<proteinExistence type="inferred from homology"/>
<feature type="transmembrane region" description="Helical" evidence="9">
    <location>
        <begin position="257"/>
        <end position="285"/>
    </location>
</feature>
<comment type="subcellular location">
    <subcellularLocation>
        <location evidence="1">Membrane</location>
        <topology evidence="1">Multi-pass membrane protein</topology>
    </subcellularLocation>
</comment>
<keyword evidence="4 9" id="KW-0812">Transmembrane</keyword>
<dbReference type="NCBIfam" id="TIGR00879">
    <property type="entry name" value="SP"/>
    <property type="match status" value="1"/>
</dbReference>
<dbReference type="PRINTS" id="PR00171">
    <property type="entry name" value="SUGRTRNSPORT"/>
</dbReference>
<dbReference type="Proteomes" id="UP000014074">
    <property type="component" value="Unassembled WGS sequence"/>
</dbReference>
<feature type="transmembrane region" description="Helical" evidence="9">
    <location>
        <begin position="297"/>
        <end position="316"/>
    </location>
</feature>
<dbReference type="RefSeq" id="XP_007915969.1">
    <property type="nucleotide sequence ID" value="XM_007917778.1"/>
</dbReference>
<dbReference type="Gene3D" id="1.20.1250.20">
    <property type="entry name" value="MFS general substrate transporter like domains"/>
    <property type="match status" value="1"/>
</dbReference>
<dbReference type="InterPro" id="IPR036259">
    <property type="entry name" value="MFS_trans_sf"/>
</dbReference>
<dbReference type="InterPro" id="IPR020846">
    <property type="entry name" value="MFS_dom"/>
</dbReference>
<dbReference type="HOGENOM" id="CLU_001265_30_12_1"/>
<dbReference type="AlphaFoldDB" id="R8BIW4"/>
<feature type="transmembrane region" description="Helical" evidence="9">
    <location>
        <begin position="214"/>
        <end position="237"/>
    </location>
</feature>
<evidence type="ECO:0000256" key="4">
    <source>
        <dbReference type="ARBA" id="ARBA00022692"/>
    </source>
</evidence>
<dbReference type="GO" id="GO:0005351">
    <property type="term" value="F:carbohydrate:proton symporter activity"/>
    <property type="evidence" value="ECO:0007669"/>
    <property type="project" value="TreeGrafter"/>
</dbReference>
<dbReference type="KEGG" id="tmn:UCRPA7_5231"/>
<keyword evidence="3 7" id="KW-0813">Transport</keyword>
<dbReference type="PANTHER" id="PTHR48022">
    <property type="entry name" value="PLASTIDIC GLUCOSE TRANSPORTER 4"/>
    <property type="match status" value="1"/>
</dbReference>
<organism evidence="11 12">
    <name type="scientific">Phaeoacremonium minimum (strain UCR-PA7)</name>
    <name type="common">Esca disease fungus</name>
    <name type="synonym">Togninia minima</name>
    <dbReference type="NCBI Taxonomy" id="1286976"/>
    <lineage>
        <taxon>Eukaryota</taxon>
        <taxon>Fungi</taxon>
        <taxon>Dikarya</taxon>
        <taxon>Ascomycota</taxon>
        <taxon>Pezizomycotina</taxon>
        <taxon>Sordariomycetes</taxon>
        <taxon>Sordariomycetidae</taxon>
        <taxon>Togniniales</taxon>
        <taxon>Togniniaceae</taxon>
        <taxon>Phaeoacremonium</taxon>
    </lineage>
</organism>
<dbReference type="EMBL" id="KB933176">
    <property type="protein sequence ID" value="EON99224.1"/>
    <property type="molecule type" value="Genomic_DNA"/>
</dbReference>
<evidence type="ECO:0000256" key="7">
    <source>
        <dbReference type="RuleBase" id="RU003346"/>
    </source>
</evidence>
<dbReference type="InterPro" id="IPR005829">
    <property type="entry name" value="Sugar_transporter_CS"/>
</dbReference>
<feature type="transmembrane region" description="Helical" evidence="9">
    <location>
        <begin position="60"/>
        <end position="81"/>
    </location>
</feature>
<feature type="compositionally biased region" description="Basic and acidic residues" evidence="8">
    <location>
        <begin position="394"/>
        <end position="411"/>
    </location>
</feature>
<keyword evidence="5 9" id="KW-1133">Transmembrane helix</keyword>
<evidence type="ECO:0000256" key="8">
    <source>
        <dbReference type="SAM" id="MobiDB-lite"/>
    </source>
</evidence>
<dbReference type="GO" id="GO:0016020">
    <property type="term" value="C:membrane"/>
    <property type="evidence" value="ECO:0007669"/>
    <property type="project" value="UniProtKB-SubCell"/>
</dbReference>
<evidence type="ECO:0000313" key="12">
    <source>
        <dbReference type="Proteomes" id="UP000014074"/>
    </source>
</evidence>
<feature type="transmembrane region" description="Helical" evidence="9">
    <location>
        <begin position="150"/>
        <end position="173"/>
    </location>
</feature>
<dbReference type="Pfam" id="PF00083">
    <property type="entry name" value="Sugar_tr"/>
    <property type="match status" value="1"/>
</dbReference>
<gene>
    <name evidence="11" type="ORF">UCRPA7_5231</name>
</gene>
<name>R8BIW4_PHAM7</name>